<reference evidence="7" key="2">
    <citation type="journal article" date="2023" name="IMA Fungus">
        <title>Comparative genomic study of the Penicillium genus elucidates a diverse pangenome and 15 lateral gene transfer events.</title>
        <authorList>
            <person name="Petersen C."/>
            <person name="Sorensen T."/>
            <person name="Nielsen M.R."/>
            <person name="Sondergaard T.E."/>
            <person name="Sorensen J.L."/>
            <person name="Fitzpatrick D.A."/>
            <person name="Frisvad J.C."/>
            <person name="Nielsen K.L."/>
        </authorList>
    </citation>
    <scope>NUCLEOTIDE SEQUENCE</scope>
    <source>
        <strain evidence="7">IBT 34128</strain>
    </source>
</reference>
<dbReference type="PANTHER" id="PTHR45649:SF23">
    <property type="entry name" value="TRANSPORTER, PUTATIVE (EUROFUNG)-RELATED"/>
    <property type="match status" value="1"/>
</dbReference>
<dbReference type="AlphaFoldDB" id="A0A9W9EMX5"/>
<dbReference type="Gene3D" id="1.20.1740.10">
    <property type="entry name" value="Amino acid/polyamine transporter I"/>
    <property type="match status" value="1"/>
</dbReference>
<keyword evidence="2" id="KW-0813">Transport</keyword>
<keyword evidence="5 6" id="KW-0472">Membrane</keyword>
<evidence type="ECO:0000313" key="8">
    <source>
        <dbReference type="Proteomes" id="UP001141434"/>
    </source>
</evidence>
<keyword evidence="4 6" id="KW-1133">Transmembrane helix</keyword>
<dbReference type="RefSeq" id="XP_056508139.1">
    <property type="nucleotide sequence ID" value="XM_056659846.1"/>
</dbReference>
<evidence type="ECO:0000313" key="7">
    <source>
        <dbReference type="EMBL" id="KAJ5084742.1"/>
    </source>
</evidence>
<organism evidence="7 8">
    <name type="scientific">Penicillium alfredii</name>
    <dbReference type="NCBI Taxonomy" id="1506179"/>
    <lineage>
        <taxon>Eukaryota</taxon>
        <taxon>Fungi</taxon>
        <taxon>Dikarya</taxon>
        <taxon>Ascomycota</taxon>
        <taxon>Pezizomycotina</taxon>
        <taxon>Eurotiomycetes</taxon>
        <taxon>Eurotiomycetidae</taxon>
        <taxon>Eurotiales</taxon>
        <taxon>Aspergillaceae</taxon>
        <taxon>Penicillium</taxon>
    </lineage>
</organism>
<sequence>MAEILKPDGKPTAPTADSNLEALGYTAELSRNRSTWQVVFMCFILASVPYGLSTTMSYSLIGGGSANMVWGWILVSLIMLCVAVSLAEITSVYPTAGGVYYQTFALSPSWCRRASAWVCGWSYVAGNITITLAVNFATALFFVECLNVFEDASGAGIAENFQTYQTYLIFVAITFICHAIPAFANRWLPWIEYFAIFWTVIGVTAILITILVVAHNGRRSAEWVFTSFEPQSGWPDGWSFCIGLLQAAYGLSATGMVTSMCEEVRKPAIQVPRAIVGGILLNALAGAAFLIPIAFVLPDIAMLAQIPSAQPVPTIVKSATGNSAGAFCLLIPLIVLGLICGLGCATATSRATWAFARDGAIPGSTWWKKVDRFTQIPLNSLLLGMVIELLLGLIYFGSSAAYNAFSGVGVIFLTLSYACPVIVSLLLRGRQDLQRGSFNLGPLGSFCNVVCIGWCLLAIPLFSMPTSAAVTKDTMNYASVVFVGFVLISALWYWVWGRKNYVGPVLEPLDT</sequence>
<comment type="subcellular location">
    <subcellularLocation>
        <location evidence="1">Membrane</location>
        <topology evidence="1">Multi-pass membrane protein</topology>
    </subcellularLocation>
</comment>
<dbReference type="OrthoDB" id="3900342at2759"/>
<accession>A0A9W9EMX5</accession>
<keyword evidence="3 6" id="KW-0812">Transmembrane</keyword>
<feature type="transmembrane region" description="Helical" evidence="6">
    <location>
        <begin position="237"/>
        <end position="258"/>
    </location>
</feature>
<feature type="transmembrane region" description="Helical" evidence="6">
    <location>
        <begin position="114"/>
        <end position="143"/>
    </location>
</feature>
<evidence type="ECO:0000256" key="6">
    <source>
        <dbReference type="SAM" id="Phobius"/>
    </source>
</evidence>
<feature type="transmembrane region" description="Helical" evidence="6">
    <location>
        <begin position="279"/>
        <end position="304"/>
    </location>
</feature>
<feature type="transmembrane region" description="Helical" evidence="6">
    <location>
        <begin position="404"/>
        <end position="427"/>
    </location>
</feature>
<comment type="caution">
    <text evidence="7">The sequence shown here is derived from an EMBL/GenBank/DDBJ whole genome shotgun (WGS) entry which is preliminary data.</text>
</comment>
<evidence type="ECO:0000256" key="4">
    <source>
        <dbReference type="ARBA" id="ARBA00022989"/>
    </source>
</evidence>
<name>A0A9W9EMX5_9EURO</name>
<feature type="transmembrane region" description="Helical" evidence="6">
    <location>
        <begin position="196"/>
        <end position="217"/>
    </location>
</feature>
<protein>
    <submittedName>
        <fullName evidence="7">Uncharacterized protein</fullName>
    </submittedName>
</protein>
<evidence type="ECO:0000256" key="1">
    <source>
        <dbReference type="ARBA" id="ARBA00004141"/>
    </source>
</evidence>
<dbReference type="InterPro" id="IPR002293">
    <property type="entry name" value="AA/rel_permease1"/>
</dbReference>
<dbReference type="PANTHER" id="PTHR45649">
    <property type="entry name" value="AMINO-ACID PERMEASE BAT1"/>
    <property type="match status" value="1"/>
</dbReference>
<gene>
    <name evidence="7" type="ORF">NUU61_009321</name>
</gene>
<reference evidence="7" key="1">
    <citation type="submission" date="2022-11" db="EMBL/GenBank/DDBJ databases">
        <authorList>
            <person name="Petersen C."/>
        </authorList>
    </citation>
    <scope>NUCLEOTIDE SEQUENCE</scope>
    <source>
        <strain evidence="7">IBT 34128</strain>
    </source>
</reference>
<dbReference type="EMBL" id="JAPMSZ010000011">
    <property type="protein sequence ID" value="KAJ5084742.1"/>
    <property type="molecule type" value="Genomic_DNA"/>
</dbReference>
<evidence type="ECO:0000256" key="2">
    <source>
        <dbReference type="ARBA" id="ARBA00022448"/>
    </source>
</evidence>
<feature type="transmembrane region" description="Helical" evidence="6">
    <location>
        <begin position="439"/>
        <end position="462"/>
    </location>
</feature>
<evidence type="ECO:0000256" key="5">
    <source>
        <dbReference type="ARBA" id="ARBA00023136"/>
    </source>
</evidence>
<feature type="transmembrane region" description="Helical" evidence="6">
    <location>
        <begin position="324"/>
        <end position="347"/>
    </location>
</feature>
<feature type="transmembrane region" description="Helical" evidence="6">
    <location>
        <begin position="378"/>
        <end position="398"/>
    </location>
</feature>
<dbReference type="GO" id="GO:0016020">
    <property type="term" value="C:membrane"/>
    <property type="evidence" value="ECO:0007669"/>
    <property type="project" value="UniProtKB-SubCell"/>
</dbReference>
<dbReference type="Pfam" id="PF13520">
    <property type="entry name" value="AA_permease_2"/>
    <property type="match status" value="1"/>
</dbReference>
<feature type="transmembrane region" description="Helical" evidence="6">
    <location>
        <begin position="38"/>
        <end position="58"/>
    </location>
</feature>
<proteinExistence type="predicted"/>
<dbReference type="GeneID" id="81399015"/>
<dbReference type="Proteomes" id="UP001141434">
    <property type="component" value="Unassembled WGS sequence"/>
</dbReference>
<feature type="transmembrane region" description="Helical" evidence="6">
    <location>
        <begin position="474"/>
        <end position="496"/>
    </location>
</feature>
<feature type="transmembrane region" description="Helical" evidence="6">
    <location>
        <begin position="70"/>
        <end position="93"/>
    </location>
</feature>
<dbReference type="PIRSF" id="PIRSF006060">
    <property type="entry name" value="AA_transporter"/>
    <property type="match status" value="1"/>
</dbReference>
<dbReference type="GO" id="GO:0022857">
    <property type="term" value="F:transmembrane transporter activity"/>
    <property type="evidence" value="ECO:0007669"/>
    <property type="project" value="InterPro"/>
</dbReference>
<feature type="transmembrane region" description="Helical" evidence="6">
    <location>
        <begin position="163"/>
        <end position="184"/>
    </location>
</feature>
<keyword evidence="8" id="KW-1185">Reference proteome</keyword>
<evidence type="ECO:0000256" key="3">
    <source>
        <dbReference type="ARBA" id="ARBA00022692"/>
    </source>
</evidence>